<gene>
    <name evidence="2" type="ORF">J2S70_000312</name>
</gene>
<dbReference type="InterPro" id="IPR000281">
    <property type="entry name" value="HTH_RpiR"/>
</dbReference>
<comment type="caution">
    <text evidence="2">The sequence shown here is derived from an EMBL/GenBank/DDBJ whole genome shotgun (WGS) entry which is preliminary data.</text>
</comment>
<protein>
    <submittedName>
        <fullName evidence="2">DNA-binding MurR/RpiR family transcriptional regulator</fullName>
    </submittedName>
</protein>
<dbReference type="Proteomes" id="UP001243212">
    <property type="component" value="Unassembled WGS sequence"/>
</dbReference>
<reference evidence="2 3" key="1">
    <citation type="submission" date="2023-07" db="EMBL/GenBank/DDBJ databases">
        <title>Sequencing the genomes of 1000 actinobacteria strains.</title>
        <authorList>
            <person name="Klenk H.-P."/>
        </authorList>
    </citation>
    <scope>NUCLEOTIDE SEQUENCE [LARGE SCALE GENOMIC DNA]</scope>
    <source>
        <strain evidence="2 3">DSM 17163</strain>
    </source>
</reference>
<organism evidence="2 3">
    <name type="scientific">Trueperella bonasi</name>
    <dbReference type="NCBI Taxonomy" id="312286"/>
    <lineage>
        <taxon>Bacteria</taxon>
        <taxon>Bacillati</taxon>
        <taxon>Actinomycetota</taxon>
        <taxon>Actinomycetes</taxon>
        <taxon>Actinomycetales</taxon>
        <taxon>Actinomycetaceae</taxon>
        <taxon>Trueperella</taxon>
    </lineage>
</organism>
<dbReference type="SUPFAM" id="SSF46689">
    <property type="entry name" value="Homeodomain-like"/>
    <property type="match status" value="1"/>
</dbReference>
<evidence type="ECO:0000259" key="1">
    <source>
        <dbReference type="PROSITE" id="PS51071"/>
    </source>
</evidence>
<dbReference type="InterPro" id="IPR036388">
    <property type="entry name" value="WH-like_DNA-bd_sf"/>
</dbReference>
<evidence type="ECO:0000313" key="3">
    <source>
        <dbReference type="Proteomes" id="UP001243212"/>
    </source>
</evidence>
<feature type="domain" description="HTH rpiR-type" evidence="1">
    <location>
        <begin position="12"/>
        <end position="81"/>
    </location>
</feature>
<dbReference type="RefSeq" id="WP_307681994.1">
    <property type="nucleotide sequence ID" value="NZ_JAUSQX010000001.1"/>
</dbReference>
<keyword evidence="2" id="KW-0238">DNA-binding</keyword>
<evidence type="ECO:0000313" key="2">
    <source>
        <dbReference type="EMBL" id="MDP9805730.1"/>
    </source>
</evidence>
<accession>A0ABT9NEB3</accession>
<keyword evidence="3" id="KW-1185">Reference proteome</keyword>
<sequence>MLQVFCIYAEGLSFRGIVNKHRQNLSDADLAIANEILSRPAEAPLWRGEEVAKRVNLHPAAATRCAHALGFKGYIELPAEL</sequence>
<dbReference type="Gene3D" id="1.10.10.10">
    <property type="entry name" value="Winged helix-like DNA-binding domain superfamily/Winged helix DNA-binding domain"/>
    <property type="match status" value="1"/>
</dbReference>
<dbReference type="GO" id="GO:0003677">
    <property type="term" value="F:DNA binding"/>
    <property type="evidence" value="ECO:0007669"/>
    <property type="project" value="UniProtKB-KW"/>
</dbReference>
<dbReference type="InterPro" id="IPR009057">
    <property type="entry name" value="Homeodomain-like_sf"/>
</dbReference>
<name>A0ABT9NEB3_9ACTO</name>
<proteinExistence type="predicted"/>
<dbReference type="EMBL" id="JAUSQX010000001">
    <property type="protein sequence ID" value="MDP9805730.1"/>
    <property type="molecule type" value="Genomic_DNA"/>
</dbReference>
<dbReference type="PROSITE" id="PS51071">
    <property type="entry name" value="HTH_RPIR"/>
    <property type="match status" value="1"/>
</dbReference>